<dbReference type="STRING" id="1382798.PK35_00895"/>
<dbReference type="RefSeq" id="WP_044624776.1">
    <property type="nucleotide sequence ID" value="NZ_JTDV01000001.1"/>
</dbReference>
<gene>
    <name evidence="2" type="ORF">PK35_00895</name>
</gene>
<comment type="caution">
    <text evidence="2">The sequence shown here is derived from an EMBL/GenBank/DDBJ whole genome shotgun (WGS) entry which is preliminary data.</text>
</comment>
<dbReference type="OrthoDB" id="9816011at2"/>
<evidence type="ECO:0000259" key="1">
    <source>
        <dbReference type="Pfam" id="PF22526"/>
    </source>
</evidence>
<organism evidence="2 3">
    <name type="scientific">Neotamlana nanhaiensis</name>
    <dbReference type="NCBI Taxonomy" id="1382798"/>
    <lineage>
        <taxon>Bacteria</taxon>
        <taxon>Pseudomonadati</taxon>
        <taxon>Bacteroidota</taxon>
        <taxon>Flavobacteriia</taxon>
        <taxon>Flavobacteriales</taxon>
        <taxon>Flavobacteriaceae</taxon>
        <taxon>Neotamlana</taxon>
    </lineage>
</organism>
<dbReference type="Pfam" id="PF22526">
    <property type="entry name" value="DUF7000"/>
    <property type="match status" value="1"/>
</dbReference>
<sequence length="155" mass="18294">MSIENYIKLIHSEEGRKGYKSLMQYLMQLRTHFANTFKNEISVGSFYQGFMDMTYFPITTPVLKAHKLKVGVVFNHERIQFELWLVGQNKKVNKQYYSYFLDKNFTNYKLSETNQESIINYSALKSPNFNNLNEITNSIENQTLQFINSVEGFLK</sequence>
<accession>A0A0D7W6R8</accession>
<protein>
    <recommendedName>
        <fullName evidence="1">DUF7000 domain-containing protein</fullName>
    </recommendedName>
</protein>
<name>A0A0D7W6R8_9FLAO</name>
<dbReference type="EMBL" id="JTDV01000001">
    <property type="protein sequence ID" value="KJD34393.1"/>
    <property type="molecule type" value="Genomic_DNA"/>
</dbReference>
<proteinExistence type="predicted"/>
<evidence type="ECO:0000313" key="2">
    <source>
        <dbReference type="EMBL" id="KJD34393.1"/>
    </source>
</evidence>
<dbReference type="AlphaFoldDB" id="A0A0D7W6R8"/>
<keyword evidence="3" id="KW-1185">Reference proteome</keyword>
<dbReference type="InterPro" id="IPR054269">
    <property type="entry name" value="DUF7000"/>
</dbReference>
<reference evidence="2 3" key="1">
    <citation type="journal article" date="2015" name="Antonie Van Leeuwenhoek">
        <title>Tamlana nanhaiensis sp. nov., isolated from surface seawater collected from the South China Sea.</title>
        <authorList>
            <person name="Liu X."/>
            <person name="Lai Q."/>
            <person name="Du Y."/>
            <person name="Li G."/>
            <person name="Sun F."/>
            <person name="Shao Z."/>
        </authorList>
    </citation>
    <scope>NUCLEOTIDE SEQUENCE [LARGE SCALE GENOMIC DNA]</scope>
    <source>
        <strain evidence="2 3">FHC16</strain>
    </source>
</reference>
<dbReference type="Proteomes" id="UP000032361">
    <property type="component" value="Unassembled WGS sequence"/>
</dbReference>
<feature type="domain" description="DUF7000" evidence="1">
    <location>
        <begin position="2"/>
        <end position="154"/>
    </location>
</feature>
<dbReference type="PATRIC" id="fig|1382798.3.peg.183"/>
<evidence type="ECO:0000313" key="3">
    <source>
        <dbReference type="Proteomes" id="UP000032361"/>
    </source>
</evidence>